<evidence type="ECO:0000313" key="2">
    <source>
        <dbReference type="EMBL" id="KPE49809.1"/>
    </source>
</evidence>
<keyword evidence="1" id="KW-1133">Transmembrane helix</keyword>
<organism evidence="2 3">
    <name type="scientific">Chryseobacterium indologenes</name>
    <name type="common">Flavobacterium indologenes</name>
    <dbReference type="NCBI Taxonomy" id="253"/>
    <lineage>
        <taxon>Bacteria</taxon>
        <taxon>Pseudomonadati</taxon>
        <taxon>Bacteroidota</taxon>
        <taxon>Flavobacteriia</taxon>
        <taxon>Flavobacteriales</taxon>
        <taxon>Weeksellaceae</taxon>
        <taxon>Chryseobacterium group</taxon>
        <taxon>Chryseobacterium</taxon>
    </lineage>
</organism>
<sequence>MNKNSGLQQRSMNFKITNGKGLVSVEYDIHHQSECLSIGMNPAVFLWDDCDDPGDENLVLFPINEENKNLINHALEGIDFEVDYTEREEDLFQILQPLLILLQNGNYQLSFSTNKTWNVYSNAAVFGDERLDQGDVKEEIKKYDEKLLQNLIYDYNAYGSYTNAHGFYRYEYPFIAWKSKEEINIDLVKQYESLILSGARPFAIILTGKYLEKDYFHDYILDGHHKLCAYKNLKMEPLFAVIEFLPESESEIRQDIERISQLMYPWQFSHYFNTWGKHHIQHYLKTNPDTLLKRYSKNGKIMILYPDNIKNAEGSYINNVADGEYKSWYKNGRLHSQGNYSLGKRTGKWTYYYDKNKTGNESADVDQENTKEEYIYKDGNMLVHKSWNDEGKITDIKYIPHINRDSSPLTDDLILKYSTERYRNLIRDKDVRERKILSENDQKETLLSQAKRKEKLFNWLKLLLLAVVLVLVIVYFL</sequence>
<reference evidence="2 3" key="1">
    <citation type="journal article" date="2015" name="Genom Data">
        <title>Draft genome sequence of a multidrug-resistant Chryseobacterium indologenes isolate from Malaysia.</title>
        <authorList>
            <person name="Yu C.Y."/>
            <person name="Ang G.Y."/>
            <person name="Cheng H.J."/>
            <person name="Cheong Y.M."/>
            <person name="Yin W.F."/>
            <person name="Chan K.G."/>
        </authorList>
    </citation>
    <scope>NUCLEOTIDE SEQUENCE [LARGE SCALE GENOMIC DNA]</scope>
    <source>
        <strain evidence="2 3">CI_885</strain>
    </source>
</reference>
<proteinExistence type="predicted"/>
<gene>
    <name evidence="2" type="ORF">AOB46_17735</name>
</gene>
<accession>A0A0N1KT54</accession>
<evidence type="ECO:0008006" key="4">
    <source>
        <dbReference type="Google" id="ProtNLM"/>
    </source>
</evidence>
<dbReference type="EMBL" id="LJOD01000014">
    <property type="protein sequence ID" value="KPE49809.1"/>
    <property type="molecule type" value="Genomic_DNA"/>
</dbReference>
<dbReference type="SUPFAM" id="SSF82185">
    <property type="entry name" value="Histone H3 K4-specific methyltransferase SET7/9 N-terminal domain"/>
    <property type="match status" value="1"/>
</dbReference>
<dbReference type="Proteomes" id="UP000037953">
    <property type="component" value="Unassembled WGS sequence"/>
</dbReference>
<evidence type="ECO:0000313" key="3">
    <source>
        <dbReference type="Proteomes" id="UP000037953"/>
    </source>
</evidence>
<dbReference type="PATRIC" id="fig|253.9.peg.1497"/>
<dbReference type="Gene3D" id="2.20.110.10">
    <property type="entry name" value="Histone H3 K4-specific methyltransferase SET7/9 N-terminal domain"/>
    <property type="match status" value="1"/>
</dbReference>
<name>A0A0N1KT54_CHRID</name>
<dbReference type="AlphaFoldDB" id="A0A0N1KT54"/>
<reference evidence="3" key="2">
    <citation type="submission" date="2015-09" db="EMBL/GenBank/DDBJ databases">
        <title>Draft genome sequence of a multidrug-resistant Chryseobacterium indologenes isolate from Malaysia.</title>
        <authorList>
            <person name="Yu C.Y."/>
            <person name="Ang G.Y."/>
            <person name="Chan K.-G."/>
        </authorList>
    </citation>
    <scope>NUCLEOTIDE SEQUENCE [LARGE SCALE GENOMIC DNA]</scope>
    <source>
        <strain evidence="3">CI_885</strain>
    </source>
</reference>
<evidence type="ECO:0000256" key="1">
    <source>
        <dbReference type="SAM" id="Phobius"/>
    </source>
</evidence>
<feature type="transmembrane region" description="Helical" evidence="1">
    <location>
        <begin position="456"/>
        <end position="476"/>
    </location>
</feature>
<protein>
    <recommendedName>
        <fullName evidence="4">MORN repeat variant</fullName>
    </recommendedName>
</protein>
<keyword evidence="1" id="KW-0472">Membrane</keyword>
<comment type="caution">
    <text evidence="2">The sequence shown here is derived from an EMBL/GenBank/DDBJ whole genome shotgun (WGS) entry which is preliminary data.</text>
</comment>
<keyword evidence="1" id="KW-0812">Transmembrane</keyword>